<protein>
    <recommendedName>
        <fullName evidence="2">tRNA ligase phosphodiesterase domain-containing protein</fullName>
    </recommendedName>
</protein>
<dbReference type="EMBL" id="JABAHT010000138">
    <property type="protein sequence ID" value="KAF4663611.1"/>
    <property type="molecule type" value="Genomic_DNA"/>
</dbReference>
<name>A0A7J6MF03_PEROL</name>
<gene>
    <name evidence="4" type="ORF">FOL46_001224</name>
    <name evidence="3" type="ORF">FOZ61_001513</name>
</gene>
<dbReference type="Proteomes" id="UP000572268">
    <property type="component" value="Unassembled WGS sequence"/>
</dbReference>
<dbReference type="EMBL" id="JABANN010000134">
    <property type="protein sequence ID" value="KAF4669750.1"/>
    <property type="molecule type" value="Genomic_DNA"/>
</dbReference>
<dbReference type="Pfam" id="PF08302">
    <property type="entry name" value="tRNA_lig_CPD"/>
    <property type="match status" value="1"/>
</dbReference>
<dbReference type="PANTHER" id="PTHR32004:SF1">
    <property type="entry name" value="TRNA LIGASE"/>
    <property type="match status" value="1"/>
</dbReference>
<accession>A0A7J6MF03</accession>
<reference evidence="5 6" key="1">
    <citation type="submission" date="2020-04" db="EMBL/GenBank/DDBJ databases">
        <title>Perkinsus olseni comparative genomics.</title>
        <authorList>
            <person name="Bogema D.R."/>
        </authorList>
    </citation>
    <scope>NUCLEOTIDE SEQUENCE [LARGE SCALE GENOMIC DNA]</scope>
    <source>
        <strain evidence="3">ATCC PRA-179</strain>
        <strain evidence="4">ATCC PRA-31</strain>
    </source>
</reference>
<dbReference type="Proteomes" id="UP000570595">
    <property type="component" value="Unassembled WGS sequence"/>
</dbReference>
<dbReference type="OrthoDB" id="442402at2759"/>
<evidence type="ECO:0000313" key="4">
    <source>
        <dbReference type="EMBL" id="KAF4669750.1"/>
    </source>
</evidence>
<evidence type="ECO:0000313" key="3">
    <source>
        <dbReference type="EMBL" id="KAF4663611.1"/>
    </source>
</evidence>
<dbReference type="GO" id="GO:0005524">
    <property type="term" value="F:ATP binding"/>
    <property type="evidence" value="ECO:0007669"/>
    <property type="project" value="InterPro"/>
</dbReference>
<dbReference type="GO" id="GO:0006388">
    <property type="term" value="P:tRNA splicing, via endonucleolytic cleavage and ligation"/>
    <property type="evidence" value="ECO:0007669"/>
    <property type="project" value="InterPro"/>
</dbReference>
<feature type="domain" description="tRNA ligase phosphodiesterase" evidence="2">
    <location>
        <begin position="310"/>
        <end position="426"/>
    </location>
</feature>
<dbReference type="PANTHER" id="PTHR32004">
    <property type="entry name" value="TRNA LIGASE"/>
    <property type="match status" value="1"/>
</dbReference>
<comment type="caution">
    <text evidence="4">The sequence shown here is derived from an EMBL/GenBank/DDBJ whole genome shotgun (WGS) entry which is preliminary data.</text>
</comment>
<feature type="region of interest" description="Disordered" evidence="1">
    <location>
        <begin position="23"/>
        <end position="57"/>
    </location>
</feature>
<evidence type="ECO:0000259" key="2">
    <source>
        <dbReference type="Pfam" id="PF08302"/>
    </source>
</evidence>
<dbReference type="GO" id="GO:0003972">
    <property type="term" value="F:RNA ligase (ATP) activity"/>
    <property type="evidence" value="ECO:0007669"/>
    <property type="project" value="InterPro"/>
</dbReference>
<dbReference type="AlphaFoldDB" id="A0A7J6MF03"/>
<dbReference type="Gene3D" id="3.40.50.300">
    <property type="entry name" value="P-loop containing nucleotide triphosphate hydrolases"/>
    <property type="match status" value="1"/>
</dbReference>
<evidence type="ECO:0000256" key="1">
    <source>
        <dbReference type="SAM" id="MobiDB-lite"/>
    </source>
</evidence>
<evidence type="ECO:0000313" key="6">
    <source>
        <dbReference type="Proteomes" id="UP000572268"/>
    </source>
</evidence>
<dbReference type="GO" id="GO:0005634">
    <property type="term" value="C:nucleus"/>
    <property type="evidence" value="ECO:0007669"/>
    <property type="project" value="TreeGrafter"/>
</dbReference>
<dbReference type="InterPro" id="IPR015965">
    <property type="entry name" value="tRNA_lig_PDEase"/>
</dbReference>
<organism evidence="4 6">
    <name type="scientific">Perkinsus olseni</name>
    <name type="common">Perkinsus atlanticus</name>
    <dbReference type="NCBI Taxonomy" id="32597"/>
    <lineage>
        <taxon>Eukaryota</taxon>
        <taxon>Sar</taxon>
        <taxon>Alveolata</taxon>
        <taxon>Perkinsozoa</taxon>
        <taxon>Perkinsea</taxon>
        <taxon>Perkinsida</taxon>
        <taxon>Perkinsidae</taxon>
        <taxon>Perkinsus</taxon>
    </lineage>
</organism>
<evidence type="ECO:0000313" key="5">
    <source>
        <dbReference type="Proteomes" id="UP000570595"/>
    </source>
</evidence>
<dbReference type="InterPro" id="IPR027417">
    <property type="entry name" value="P-loop_NTPase"/>
</dbReference>
<sequence>MHLTSSISVTVIYLATLSHGLTRGGPLRKRKRSSSSSSSDLQPEGAMEVDAGKASDRRQTVVISRGLQGSGKSTAMRTAAMLLGGDWLNQDEFTTPGGNWKADRARFFDSISKSTKCGKPYVFVDRMNTLKQHRRDVQDQIETCNGESPKIVYLQWMHPADEGCSDPVKGSRYREVCLTNLRNRAGRHRSIPSNAPIEKIFDASAKKVQAVKEDELVEYGAEISNVDVTLDRYGMVNEILRVLGRDKDFTEEQISDAMQKVADIEKDMKPVANGPKPRMFQLQLSEESTKKLRDAVGFETWDYMSEKGIRSNERFHVTLLYNARPNNPDDATAELEKQLYPLAGEAFSFEVSSVVCSGARVCAVPVEFHERIPCRNEHPHITLGVGQGVAPRESNDMLLGTDPERHPPSQIHEWTLERLELDGVVRVIN</sequence>
<proteinExistence type="predicted"/>